<feature type="transmembrane region" description="Helical" evidence="6">
    <location>
        <begin position="88"/>
        <end position="107"/>
    </location>
</feature>
<evidence type="ECO:0000313" key="7">
    <source>
        <dbReference type="EMBL" id="CAH0992845.1"/>
    </source>
</evidence>
<dbReference type="PANTHER" id="PTHR11101">
    <property type="entry name" value="PHOSPHATE TRANSPORTER"/>
    <property type="match status" value="1"/>
</dbReference>
<reference evidence="7" key="1">
    <citation type="submission" date="2021-12" db="EMBL/GenBank/DDBJ databases">
        <authorList>
            <person name="Rodrigo-Torres L."/>
            <person name="Arahal R. D."/>
            <person name="Lucena T."/>
        </authorList>
    </citation>
    <scope>NUCLEOTIDE SEQUENCE</scope>
    <source>
        <strain evidence="7">CECT 8267</strain>
    </source>
</reference>
<organism evidence="7 8">
    <name type="scientific">Sinobacterium norvegicum</name>
    <dbReference type="NCBI Taxonomy" id="1641715"/>
    <lineage>
        <taxon>Bacteria</taxon>
        <taxon>Pseudomonadati</taxon>
        <taxon>Pseudomonadota</taxon>
        <taxon>Gammaproteobacteria</taxon>
        <taxon>Cellvibrionales</taxon>
        <taxon>Spongiibacteraceae</taxon>
        <taxon>Sinobacterium</taxon>
    </lineage>
</organism>
<feature type="transmembrane region" description="Helical" evidence="6">
    <location>
        <begin position="261"/>
        <end position="278"/>
    </location>
</feature>
<comment type="caution">
    <text evidence="7">The sequence shown here is derived from an EMBL/GenBank/DDBJ whole genome shotgun (WGS) entry which is preliminary data.</text>
</comment>
<dbReference type="Proteomes" id="UP000838100">
    <property type="component" value="Unassembled WGS sequence"/>
</dbReference>
<dbReference type="PANTHER" id="PTHR11101:SF80">
    <property type="entry name" value="PHOSPHATE TRANSPORTER"/>
    <property type="match status" value="1"/>
</dbReference>
<dbReference type="RefSeq" id="WP_237445532.1">
    <property type="nucleotide sequence ID" value="NZ_CAKLPX010000004.1"/>
</dbReference>
<protein>
    <recommendedName>
        <fullName evidence="6">Phosphate transporter</fullName>
    </recommendedName>
</protein>
<keyword evidence="8" id="KW-1185">Reference proteome</keyword>
<feature type="transmembrane region" description="Helical" evidence="6">
    <location>
        <begin position="307"/>
        <end position="326"/>
    </location>
</feature>
<keyword evidence="5 6" id="KW-0472">Membrane</keyword>
<feature type="transmembrane region" description="Helical" evidence="6">
    <location>
        <begin position="146"/>
        <end position="164"/>
    </location>
</feature>
<evidence type="ECO:0000256" key="4">
    <source>
        <dbReference type="ARBA" id="ARBA00022989"/>
    </source>
</evidence>
<evidence type="ECO:0000256" key="5">
    <source>
        <dbReference type="ARBA" id="ARBA00023136"/>
    </source>
</evidence>
<dbReference type="EMBL" id="CAKLPX010000004">
    <property type="protein sequence ID" value="CAH0992845.1"/>
    <property type="molecule type" value="Genomic_DNA"/>
</dbReference>
<gene>
    <name evidence="7" type="ORF">SIN8267_02982</name>
</gene>
<feature type="transmembrane region" description="Helical" evidence="6">
    <location>
        <begin position="185"/>
        <end position="202"/>
    </location>
</feature>
<proteinExistence type="inferred from homology"/>
<dbReference type="Pfam" id="PF01384">
    <property type="entry name" value="PHO4"/>
    <property type="match status" value="1"/>
</dbReference>
<feature type="transmembrane region" description="Helical" evidence="6">
    <location>
        <begin position="222"/>
        <end position="240"/>
    </location>
</feature>
<keyword evidence="4 6" id="KW-1133">Transmembrane helix</keyword>
<feature type="transmembrane region" description="Helical" evidence="6">
    <location>
        <begin position="373"/>
        <end position="391"/>
    </location>
</feature>
<feature type="transmembrane region" description="Helical" evidence="6">
    <location>
        <begin position="7"/>
        <end position="26"/>
    </location>
</feature>
<sequence>MDIIAEYGTILLIMACAFGFFMAWGVGANDVANAMGTSVGSKALTVKQAILIAMIFEFAGAYLAGGEVTGTIRKGIIDPTILSGQPELLVYGMLAALLAAGCWLFIASMMGWPVSTTHSIVGAIVGFAAAGIGVDAVNWGKVGHVVASWVVSPMLAGVISFALFKSVQRLILNTKSPFQNAQKYVPVYMFFVGFMIAMVTMLKGLKHVLKDAGIQLSFVQDAGIAIIAGIIVAMIGKYFLSRIKFIENSNNQNRFESVEKVFAVLMIFTACAMAFAHGSNDVANAVGPIAAIWGVLETGGVQAKSVMPSWILLLGGAGIVVGLATYGFKVMATIGKKITELTPSRGFAAELAAATTVVLASATGLPISTTHTLVGAVLGVGLARGIGALNLRVISSIFMSWIITLPAGAGLAIVFFFMFKGMFG</sequence>
<accession>A0ABM9AHY9</accession>
<keyword evidence="3 6" id="KW-0812">Transmembrane</keyword>
<feature type="transmembrane region" description="Helical" evidence="6">
    <location>
        <begin position="398"/>
        <end position="419"/>
    </location>
</feature>
<dbReference type="InterPro" id="IPR001204">
    <property type="entry name" value="Phos_transporter"/>
</dbReference>
<evidence type="ECO:0000256" key="1">
    <source>
        <dbReference type="ARBA" id="ARBA00004141"/>
    </source>
</evidence>
<evidence type="ECO:0000256" key="2">
    <source>
        <dbReference type="ARBA" id="ARBA00022448"/>
    </source>
</evidence>
<keyword evidence="2 6" id="KW-0813">Transport</keyword>
<evidence type="ECO:0000313" key="8">
    <source>
        <dbReference type="Proteomes" id="UP000838100"/>
    </source>
</evidence>
<evidence type="ECO:0000256" key="3">
    <source>
        <dbReference type="ARBA" id="ARBA00022692"/>
    </source>
</evidence>
<evidence type="ECO:0000256" key="6">
    <source>
        <dbReference type="RuleBase" id="RU363058"/>
    </source>
</evidence>
<keyword evidence="6" id="KW-0592">Phosphate transport</keyword>
<name>A0ABM9AHY9_9GAMM</name>
<comment type="subcellular location">
    <subcellularLocation>
        <location evidence="1 6">Membrane</location>
        <topology evidence="1 6">Multi-pass membrane protein</topology>
    </subcellularLocation>
</comment>
<comment type="similarity">
    <text evidence="6">Belongs to the inorganic phosphate transporter (PiT) (TC 2.A.20) family.</text>
</comment>